<dbReference type="RefSeq" id="XP_003177622.1">
    <property type="nucleotide sequence ID" value="XM_003177574.1"/>
</dbReference>
<feature type="region of interest" description="Disordered" evidence="12">
    <location>
        <begin position="1"/>
        <end position="59"/>
    </location>
</feature>
<dbReference type="OMA" id="SFQGHRR"/>
<dbReference type="GeneID" id="10032957"/>
<dbReference type="eggNOG" id="KOG1721">
    <property type="taxonomic scope" value="Eukaryota"/>
</dbReference>
<evidence type="ECO:0000256" key="12">
    <source>
        <dbReference type="SAM" id="MobiDB-lite"/>
    </source>
</evidence>
<feature type="region of interest" description="Disordered" evidence="12">
    <location>
        <begin position="170"/>
        <end position="222"/>
    </location>
</feature>
<dbReference type="PROSITE" id="PS00028">
    <property type="entry name" value="ZINC_FINGER_C2H2_1"/>
    <property type="match status" value="2"/>
</dbReference>
<feature type="compositionally biased region" description="Polar residues" evidence="12">
    <location>
        <begin position="725"/>
        <end position="737"/>
    </location>
</feature>
<dbReference type="GO" id="GO:0008270">
    <property type="term" value="F:zinc ion binding"/>
    <property type="evidence" value="ECO:0007669"/>
    <property type="project" value="UniProtKB-KW"/>
</dbReference>
<keyword evidence="3" id="KW-0963">Cytoplasm</keyword>
<reference evidence="15" key="1">
    <citation type="journal article" date="2012" name="MBio">
        <title>Comparative genome analysis of Trichophyton rubrum and related dermatophytes reveals candidate genes involved in infection.</title>
        <authorList>
            <person name="Martinez D.A."/>
            <person name="Oliver B.G."/>
            <person name="Graeser Y."/>
            <person name="Goldberg J.M."/>
            <person name="Li W."/>
            <person name="Martinez-Rossi N.M."/>
            <person name="Monod M."/>
            <person name="Shelest E."/>
            <person name="Barton R.C."/>
            <person name="Birch E."/>
            <person name="Brakhage A.A."/>
            <person name="Chen Z."/>
            <person name="Gurr S.J."/>
            <person name="Heiman D."/>
            <person name="Heitman J."/>
            <person name="Kosti I."/>
            <person name="Rossi A."/>
            <person name="Saif S."/>
            <person name="Samalova M."/>
            <person name="Saunders C.W."/>
            <person name="Shea T."/>
            <person name="Summerbell R.C."/>
            <person name="Xu J."/>
            <person name="Young S."/>
            <person name="Zeng Q."/>
            <person name="Birren B.W."/>
            <person name="Cuomo C.A."/>
            <person name="White T.C."/>
        </authorList>
    </citation>
    <scope>NUCLEOTIDE SEQUENCE [LARGE SCALE GENOMIC DNA]</scope>
    <source>
        <strain evidence="15">ATCC MYA-4604 / CBS 118893</strain>
    </source>
</reference>
<dbReference type="InterPro" id="IPR036236">
    <property type="entry name" value="Znf_C2H2_sf"/>
</dbReference>
<dbReference type="GO" id="GO:0045944">
    <property type="term" value="P:positive regulation of transcription by RNA polymerase II"/>
    <property type="evidence" value="ECO:0007669"/>
    <property type="project" value="UniProtKB-ARBA"/>
</dbReference>
<dbReference type="OrthoDB" id="8117402at2759"/>
<dbReference type="GO" id="GO:0005737">
    <property type="term" value="C:cytoplasm"/>
    <property type="evidence" value="ECO:0007669"/>
    <property type="project" value="UniProtKB-SubCell"/>
</dbReference>
<evidence type="ECO:0000256" key="5">
    <source>
        <dbReference type="ARBA" id="ARBA00022737"/>
    </source>
</evidence>
<evidence type="ECO:0000256" key="10">
    <source>
        <dbReference type="ARBA" id="ARBA00023242"/>
    </source>
</evidence>
<evidence type="ECO:0000256" key="8">
    <source>
        <dbReference type="ARBA" id="ARBA00023015"/>
    </source>
</evidence>
<dbReference type="FunFam" id="3.30.160.60:FF:000146">
    <property type="entry name" value="C2H2 type zinc finger protein"/>
    <property type="match status" value="1"/>
</dbReference>
<dbReference type="FunFam" id="3.30.160.60:FF:000181">
    <property type="entry name" value="C2H2 type zinc finger protein"/>
    <property type="match status" value="1"/>
</dbReference>
<sequence length="768" mass="83447">MMEPPSQNGRARSSSTAAQNNNNSHFAQDHSNNNQLHTSQSLSANTNSNNNYPTTTSTNNQQFLFTTPYLAATSQEGLGFTTNVTGPERQFNQQEDFSQAFDTNFLDQLEQPTSGINDSRDSQPFPDFDTSDAGFNFDEFNAFTHQDQTSGFNTSTTMMGTIQQQPTINPADFAQPLSSPPMPNSPHLIPPENTPSPNNRPSSPAAASSPGTFYTPQHSRHTSLDPASAAYINTDAQSNWQGILGNSSFQGHRRAPSEHSDVSSVSHSPFLAQHDTFDTSAHPSAQPSPRLPPQTDPSMYDNAFGMEAFTISERDHNNGYSPAHSPYISPRLSPQLQNTELDPESSLLLSQNIAQIQGTTQDPYIGTTAPHVPGFPAQQPGLSDMGQAAQMTPPSINVEFAPPSRTSTVEGPKLNADGDTLSPPMNRARGRSKSDPFMSRPMVPSSLGVSQGGAIINAGSLSPSRAPVGTFSTPSSREVSPVSKNRRQSTSSLDSRSYILDLANPQRPGSSTQDSKRVQKHPATFQCTLCPKKFTRAYNLRSHLRTHTDERPFVCTVCGRAFARQHDRRRHESLHSGERRFVCRGDMSSGRQWGCGRRFARADALGRHFRSEAGRVCIKPLLDEEALERESLNHHQQQQQQGNVSPGHLQPGNQPLTVPGMDGSGGSFTLPAALLAQYPALQGLQWDQIAAPVDDNSDIGGRSSFDASSGGEFGFGDEEEPINTGFLNQPHVQSPQHQMVGDQINHGATGGAWPQSSQGWTNDYNGIR</sequence>
<evidence type="ECO:0000256" key="11">
    <source>
        <dbReference type="PROSITE-ProRule" id="PRU00042"/>
    </source>
</evidence>
<feature type="compositionally biased region" description="Pro residues" evidence="12">
    <location>
        <begin position="178"/>
        <end position="194"/>
    </location>
</feature>
<feature type="compositionally biased region" description="Polar residues" evidence="12">
    <location>
        <begin position="1"/>
        <end position="10"/>
    </location>
</feature>
<evidence type="ECO:0000256" key="7">
    <source>
        <dbReference type="ARBA" id="ARBA00022833"/>
    </source>
</evidence>
<dbReference type="Gene3D" id="3.30.160.60">
    <property type="entry name" value="Classic Zinc Finger"/>
    <property type="match status" value="3"/>
</dbReference>
<proteinExistence type="predicted"/>
<keyword evidence="5" id="KW-0677">Repeat</keyword>
<feature type="domain" description="C2H2-type" evidence="13">
    <location>
        <begin position="553"/>
        <end position="580"/>
    </location>
</feature>
<protein>
    <submittedName>
        <fullName evidence="14">Transcriptional regulator prz1</fullName>
    </submittedName>
</protein>
<feature type="compositionally biased region" description="Polar residues" evidence="12">
    <location>
        <begin position="278"/>
        <end position="287"/>
    </location>
</feature>
<dbReference type="GO" id="GO:0071277">
    <property type="term" value="P:cellular response to calcium ion"/>
    <property type="evidence" value="ECO:0007669"/>
    <property type="project" value="UniProtKB-ARBA"/>
</dbReference>
<dbReference type="Pfam" id="PF00096">
    <property type="entry name" value="zf-C2H2"/>
    <property type="match status" value="2"/>
</dbReference>
<evidence type="ECO:0000313" key="15">
    <source>
        <dbReference type="Proteomes" id="UP000002669"/>
    </source>
</evidence>
<keyword evidence="10" id="KW-0539">Nucleus</keyword>
<evidence type="ECO:0000313" key="14">
    <source>
        <dbReference type="EMBL" id="EFQ98670.1"/>
    </source>
</evidence>
<comment type="subcellular location">
    <subcellularLocation>
        <location evidence="2">Cytoplasm</location>
    </subcellularLocation>
    <subcellularLocation>
        <location evidence="1">Nucleus</location>
    </subcellularLocation>
</comment>
<dbReference type="SUPFAM" id="SSF57667">
    <property type="entry name" value="beta-beta-alpha zinc fingers"/>
    <property type="match status" value="1"/>
</dbReference>
<dbReference type="STRING" id="535722.E5R2L2"/>
<dbReference type="GO" id="GO:0005634">
    <property type="term" value="C:nucleus"/>
    <property type="evidence" value="ECO:0007669"/>
    <property type="project" value="UniProtKB-SubCell"/>
</dbReference>
<dbReference type="PANTHER" id="PTHR24388">
    <property type="entry name" value="ZINC FINGER PROTEIN"/>
    <property type="match status" value="1"/>
</dbReference>
<dbReference type="GO" id="GO:0000978">
    <property type="term" value="F:RNA polymerase II cis-regulatory region sequence-specific DNA binding"/>
    <property type="evidence" value="ECO:0007669"/>
    <property type="project" value="TreeGrafter"/>
</dbReference>
<feature type="domain" description="C2H2-type" evidence="13">
    <location>
        <begin position="525"/>
        <end position="552"/>
    </location>
</feature>
<evidence type="ECO:0000259" key="13">
    <source>
        <dbReference type="PROSITE" id="PS50157"/>
    </source>
</evidence>
<gene>
    <name evidence="14" type="ORF">MGYG_01691</name>
</gene>
<dbReference type="FunFam" id="3.30.160.60:FF:000239">
    <property type="entry name" value="C2H2 type zinc finger protein"/>
    <property type="match status" value="1"/>
</dbReference>
<keyword evidence="6 11" id="KW-0863">Zinc-finger</keyword>
<feature type="region of interest" description="Disordered" evidence="12">
    <location>
        <begin position="630"/>
        <end position="664"/>
    </location>
</feature>
<dbReference type="VEuPathDB" id="FungiDB:MGYG_01691"/>
<feature type="region of interest" description="Disordered" evidence="12">
    <location>
        <begin position="243"/>
        <end position="297"/>
    </location>
</feature>
<feature type="compositionally biased region" description="Polar residues" evidence="12">
    <location>
        <begin position="25"/>
        <end position="37"/>
    </location>
</feature>
<dbReference type="SMART" id="SM00355">
    <property type="entry name" value="ZnF_C2H2"/>
    <property type="match status" value="2"/>
</dbReference>
<dbReference type="EMBL" id="DS989822">
    <property type="protein sequence ID" value="EFQ98670.1"/>
    <property type="molecule type" value="Genomic_DNA"/>
</dbReference>
<name>E5R2L2_ARTGP</name>
<evidence type="ECO:0000256" key="6">
    <source>
        <dbReference type="ARBA" id="ARBA00022771"/>
    </source>
</evidence>
<dbReference type="InParanoid" id="E5R2L2"/>
<evidence type="ECO:0000256" key="9">
    <source>
        <dbReference type="ARBA" id="ARBA00023163"/>
    </source>
</evidence>
<keyword evidence="9" id="KW-0804">Transcription</keyword>
<feature type="compositionally biased region" description="Low complexity" evidence="12">
    <location>
        <begin position="11"/>
        <end position="24"/>
    </location>
</feature>
<evidence type="ECO:0000256" key="1">
    <source>
        <dbReference type="ARBA" id="ARBA00004123"/>
    </source>
</evidence>
<dbReference type="PANTHER" id="PTHR24388:SF54">
    <property type="entry name" value="PROTEIN ESCARGOT"/>
    <property type="match status" value="1"/>
</dbReference>
<dbReference type="AlphaFoldDB" id="E5R2L2"/>
<dbReference type="InterPro" id="IPR013087">
    <property type="entry name" value="Znf_C2H2_type"/>
</dbReference>
<keyword evidence="4" id="KW-0479">Metal-binding</keyword>
<feature type="compositionally biased region" description="Low complexity" evidence="12">
    <location>
        <begin position="38"/>
        <end position="59"/>
    </location>
</feature>
<evidence type="ECO:0000256" key="3">
    <source>
        <dbReference type="ARBA" id="ARBA00022490"/>
    </source>
</evidence>
<organism evidence="15">
    <name type="scientific">Arthroderma gypseum (strain ATCC MYA-4604 / CBS 118893)</name>
    <name type="common">Microsporum gypseum</name>
    <dbReference type="NCBI Taxonomy" id="535722"/>
    <lineage>
        <taxon>Eukaryota</taxon>
        <taxon>Fungi</taxon>
        <taxon>Dikarya</taxon>
        <taxon>Ascomycota</taxon>
        <taxon>Pezizomycotina</taxon>
        <taxon>Eurotiomycetes</taxon>
        <taxon>Eurotiomycetidae</taxon>
        <taxon>Onygenales</taxon>
        <taxon>Arthrodermataceae</taxon>
        <taxon>Nannizzia</taxon>
    </lineage>
</organism>
<dbReference type="PROSITE" id="PS50157">
    <property type="entry name" value="ZINC_FINGER_C2H2_2"/>
    <property type="match status" value="2"/>
</dbReference>
<dbReference type="HOGENOM" id="CLU_014490_0_0_1"/>
<feature type="compositionally biased region" description="Low complexity" evidence="12">
    <location>
        <begin position="195"/>
        <end position="210"/>
    </location>
</feature>
<evidence type="ECO:0000256" key="2">
    <source>
        <dbReference type="ARBA" id="ARBA00004496"/>
    </source>
</evidence>
<accession>E5R2L2</accession>
<feature type="region of interest" description="Disordered" evidence="12">
    <location>
        <begin position="458"/>
        <end position="521"/>
    </location>
</feature>
<dbReference type="GO" id="GO:0000981">
    <property type="term" value="F:DNA-binding transcription factor activity, RNA polymerase II-specific"/>
    <property type="evidence" value="ECO:0007669"/>
    <property type="project" value="TreeGrafter"/>
</dbReference>
<keyword evidence="7" id="KW-0862">Zinc</keyword>
<dbReference type="InterPro" id="IPR050527">
    <property type="entry name" value="Snail/Krueppel_Znf"/>
</dbReference>
<dbReference type="Proteomes" id="UP000002669">
    <property type="component" value="Unassembled WGS sequence"/>
</dbReference>
<feature type="region of interest" description="Disordered" evidence="12">
    <location>
        <begin position="695"/>
        <end position="768"/>
    </location>
</feature>
<evidence type="ECO:0000256" key="4">
    <source>
        <dbReference type="ARBA" id="ARBA00022723"/>
    </source>
</evidence>
<feature type="region of interest" description="Disordered" evidence="12">
    <location>
        <begin position="110"/>
        <end position="132"/>
    </location>
</feature>
<feature type="region of interest" description="Disordered" evidence="12">
    <location>
        <begin position="400"/>
        <end position="440"/>
    </location>
</feature>
<keyword evidence="15" id="KW-1185">Reference proteome</keyword>
<keyword evidence="8" id="KW-0805">Transcription regulation</keyword>
<feature type="compositionally biased region" description="Polar residues" evidence="12">
    <location>
        <begin position="754"/>
        <end position="768"/>
    </location>
</feature>